<keyword evidence="1" id="KW-0472">Membrane</keyword>
<keyword evidence="1" id="KW-1133">Transmembrane helix</keyword>
<feature type="transmembrane region" description="Helical" evidence="1">
    <location>
        <begin position="48"/>
        <end position="71"/>
    </location>
</feature>
<accession>A0AAV7MKW3</accession>
<dbReference type="AlphaFoldDB" id="A0AAV7MKW3"/>
<evidence type="ECO:0000313" key="2">
    <source>
        <dbReference type="EMBL" id="KAJ1103420.1"/>
    </source>
</evidence>
<comment type="caution">
    <text evidence="2">The sequence shown here is derived from an EMBL/GenBank/DDBJ whole genome shotgun (WGS) entry which is preliminary data.</text>
</comment>
<reference evidence="2" key="1">
    <citation type="journal article" date="2022" name="bioRxiv">
        <title>Sequencing and chromosome-scale assembly of the giantPleurodeles waltlgenome.</title>
        <authorList>
            <person name="Brown T."/>
            <person name="Elewa A."/>
            <person name="Iarovenko S."/>
            <person name="Subramanian E."/>
            <person name="Araus A.J."/>
            <person name="Petzold A."/>
            <person name="Susuki M."/>
            <person name="Suzuki K.-i.T."/>
            <person name="Hayashi T."/>
            <person name="Toyoda A."/>
            <person name="Oliveira C."/>
            <person name="Osipova E."/>
            <person name="Leigh N.D."/>
            <person name="Simon A."/>
            <person name="Yun M.H."/>
        </authorList>
    </citation>
    <scope>NUCLEOTIDE SEQUENCE</scope>
    <source>
        <strain evidence="2">20211129_DDA</strain>
        <tissue evidence="2">Liver</tissue>
    </source>
</reference>
<sequence>MSGPGLRVMEEEPTCTEATGQVVGTFCYGLMVHCMFTPSYCVLLPERVLVLLSQLICRIFLISGTMQVLLWRRPRGRMHNRDELRPSC</sequence>
<organism evidence="2 3">
    <name type="scientific">Pleurodeles waltl</name>
    <name type="common">Iberian ribbed newt</name>
    <dbReference type="NCBI Taxonomy" id="8319"/>
    <lineage>
        <taxon>Eukaryota</taxon>
        <taxon>Metazoa</taxon>
        <taxon>Chordata</taxon>
        <taxon>Craniata</taxon>
        <taxon>Vertebrata</taxon>
        <taxon>Euteleostomi</taxon>
        <taxon>Amphibia</taxon>
        <taxon>Batrachia</taxon>
        <taxon>Caudata</taxon>
        <taxon>Salamandroidea</taxon>
        <taxon>Salamandridae</taxon>
        <taxon>Pleurodelinae</taxon>
        <taxon>Pleurodeles</taxon>
    </lineage>
</organism>
<proteinExistence type="predicted"/>
<name>A0AAV7MKW3_PLEWA</name>
<keyword evidence="3" id="KW-1185">Reference proteome</keyword>
<keyword evidence="1" id="KW-0812">Transmembrane</keyword>
<dbReference type="EMBL" id="JANPWB010000013">
    <property type="protein sequence ID" value="KAJ1103420.1"/>
    <property type="molecule type" value="Genomic_DNA"/>
</dbReference>
<gene>
    <name evidence="2" type="ORF">NDU88_000843</name>
</gene>
<evidence type="ECO:0000313" key="3">
    <source>
        <dbReference type="Proteomes" id="UP001066276"/>
    </source>
</evidence>
<evidence type="ECO:0000256" key="1">
    <source>
        <dbReference type="SAM" id="Phobius"/>
    </source>
</evidence>
<protein>
    <submittedName>
        <fullName evidence="2">Uncharacterized protein</fullName>
    </submittedName>
</protein>
<dbReference type="Proteomes" id="UP001066276">
    <property type="component" value="Chromosome 9"/>
</dbReference>